<evidence type="ECO:0000313" key="4">
    <source>
        <dbReference type="EMBL" id="KAG6964546.1"/>
    </source>
</evidence>
<evidence type="ECO:0000256" key="1">
    <source>
        <dbReference type="ARBA" id="ARBA00023125"/>
    </source>
</evidence>
<feature type="region of interest" description="Disordered" evidence="2">
    <location>
        <begin position="384"/>
        <end position="403"/>
    </location>
</feature>
<sequence length="2308" mass="259049">MPEDSEDRNESPAPDANKQMWKRGGELPELALAQIRDRSVQIDDNSAIVLNALDELPETFSSVDEEGGQDIESDNSNADEDGYSSDEAEGDEESPGSDEIDQSHDNGLQRVDSVLHANGDELSEEFQQLHLASRNRELSRHRSLLAHLQDEEDAAADDTRRHSKDVGPQHQQMRGWAQQRIERRSVKLVGEESDVATSADVEVSVWHYESSGSDAYIRTRHRLRVKTRDAKADPCEELSEDDEDEDGDEQDHDVRIRLGMTQQERDAAFQKLLTQYLGLLQCAPAESHGIDVAMDASAATAHDDEMLALTLQNVEDSERHAINLNVPNVTGTSGRLIASTSHGVDITSTSTPPRKGKKRKQGTNVSIDLQTKIRIIEVAEQYQYDPKSSSRSKQDGGLPSHHGKEIVNGIRLAEQFGLNKSTVSRILKRKEEFKKAYYKDNISGCSKHINKKSKFDKLNRLVENWFDMNREKNGTITDTLIRDVGKRYAEELGIEDFRGSNGWVRSLRNRKEHTARNTVSIEEQAAEKRKKDNEAIERMRSIFPNGVKDMAGFFKDLSTYLEKDGAGMGGFGDISGSNSSSTNGSARDAAVVLAGASYTDMDECIPREDDGAMAEEFLKKKMIDSLRIWSQELMAPELAKLKKRMKPRQAAILDAGLEEMAPARRIFPRKDATLDRAVNVGVNLPSFNFVETRPPRRRRDGSRSVTAAEFPSINGSDQNPTQPASVDLDDVLYATVSRRAEQFEDPSMTLETKMARIWQALLRHSESGRFGNPKAGPVNPICTALCLEATEQILAACGASALLRNVLVGGLANSIYAEYDPDQGFEKQQQYADVVGRQSKQIAAQEEEIVKLVKLRELAEQHVFDQLSAAGVGQLLQQMDLSRRVNAVTEMLAPVLDDELLLVLWNATATTQASANQLVRSQASENDEADPAQEKMSWKETRKRGAALASLVLQERVRLVILVWQRLSPEEKNLAYKALDPSISATQAAATLKSVLHALEETYVSELIHHQRQLSRRNLNLSSQLGIINESKATTTGRQLALAPTTPRALGKLRISRGRSRTMLLTGNTVDSGYATAESKASIPQVLLGALVSSSPGHGRLSQVQLSSNQGRSRPVSSGILPEQLLASHTDVLRTCEDVFDLLCEVEQQQVAALERHNGEHGVHLEDIEEGILMQARVKLRDLLCTYIEPSEPIQERFHRSEEAREKRLELDRSRSDDERKLTELVRAIISGQRRNPELLVNVVNRSPETLLSAMSLNPGMLLFSIVKFPEQVKRFLSLDSKACDYLDALVQKHKGVQLLWRPPGGNYSHDTFLPTNKMRKLSVAAEEYALALPVGDSLEQGAMLLLEWFTSHLNDLTELLLEHPKPLQLLFSKMHQRGDVSAFYQMMLLLQQTPGVQNFISRASVGTLERLALEDQTAVLAVLREIFQCRENCTESGESPQPRANRDLLHELQASPHLLTCLSSMDPNALQEVFLGNVDVWGPFFVDMVASNDALLRQSLVQRTNHAEGGDTLLRLLTAVIDGTTAVLDLEALDRALSAPDVEQEKQRQATPFVCDYLAARYNAPAAVGARLENLLNGLLAFQDDYRVAFFASVCGLGEVKTSDAFESGPPSYDVFLYYMHALAHLFYGQMKIFQLGKRLDETAKTALRALRAEIEGLPRIRATAIAGMTDIPVPESTSEASGENSVDFIHDTDDRTRFVELDDVMSIFLQQWTAKTQQTEEAFVANDLGGDRIGMDEFFKIVTGVTAGRISARECRLVFSDAGQEFMTLDVFMRVTRAYQLRVFDTHLPEVNLDERDLQDLRLSVGRANIASTQREVEDLARYWRSVRSDVVHQLEAAHQKKTTKSLLKNQSALIEKLVANTPPLQQQLQIQQPYAKRQATSSAHTAALQEKLDRVWHEVRTCVAMLHRAKLTQHYLSGLFIRSNMLRWIRQARKRAHEEEKRLQARLSAPLLPFGPGISKSGSVQVKMRGEDIDAVPRTQHLKPTEQVRGVHSGELFVRLNGSKLCEPQGTLHGAHPFLLKLLHLQDDDKSNVQRLVQPSEAKLAFTRNLRRQIRQRRHKTKERWDAVRDVIKVYKNGNVRAIANHLGTIGNPASSALDLYLQQFQRLEQAYKQHVTSDILHVYALLEAESKYITAWNKREEAKYRDQRALTKLLFQFNSFSFQLESETSGQVRMWRLPVSDPQRKRCVKAATENIKKRFFSSPGQSLEVLEVYKIDNRVLLNCFQKFTNSLSKTRSEIKIKGLFCSVPADSVERCVIYGMHAVNEETGEPRFLDAQEAEIKVFNRSATVKTHQERLLHFVRARK</sequence>
<feature type="compositionally biased region" description="Polar residues" evidence="2">
    <location>
        <begin position="713"/>
        <end position="724"/>
    </location>
</feature>
<keyword evidence="1" id="KW-0238">DNA-binding</keyword>
<evidence type="ECO:0000259" key="3">
    <source>
        <dbReference type="PROSITE" id="PS51253"/>
    </source>
</evidence>
<feature type="compositionally biased region" description="Polar residues" evidence="2">
    <location>
        <begin position="343"/>
        <end position="352"/>
    </location>
</feature>
<evidence type="ECO:0000256" key="2">
    <source>
        <dbReference type="SAM" id="MobiDB-lite"/>
    </source>
</evidence>
<feature type="compositionally biased region" description="Acidic residues" evidence="2">
    <location>
        <begin position="235"/>
        <end position="250"/>
    </location>
</feature>
<feature type="region of interest" description="Disordered" evidence="2">
    <location>
        <begin position="59"/>
        <end position="104"/>
    </location>
</feature>
<feature type="region of interest" description="Disordered" evidence="2">
    <location>
        <begin position="343"/>
        <end position="364"/>
    </location>
</feature>
<gene>
    <name evidence="4" type="ORF">JG688_00007653</name>
</gene>
<evidence type="ECO:0000313" key="5">
    <source>
        <dbReference type="Proteomes" id="UP000709295"/>
    </source>
</evidence>
<feature type="region of interest" description="Disordered" evidence="2">
    <location>
        <begin position="151"/>
        <end position="179"/>
    </location>
</feature>
<dbReference type="SMART" id="SM00674">
    <property type="entry name" value="CENPB"/>
    <property type="match status" value="1"/>
</dbReference>
<protein>
    <recommendedName>
        <fullName evidence="3">HTH CENPB-type domain-containing protein</fullName>
    </recommendedName>
</protein>
<feature type="domain" description="HTH CENPB-type" evidence="3">
    <location>
        <begin position="446"/>
        <end position="517"/>
    </location>
</feature>
<feature type="region of interest" description="Disordered" evidence="2">
    <location>
        <begin position="690"/>
        <end position="726"/>
    </location>
</feature>
<comment type="caution">
    <text evidence="4">The sequence shown here is derived from an EMBL/GenBank/DDBJ whole genome shotgun (WGS) entry which is preliminary data.</text>
</comment>
<organism evidence="4 5">
    <name type="scientific">Phytophthora aleatoria</name>
    <dbReference type="NCBI Taxonomy" id="2496075"/>
    <lineage>
        <taxon>Eukaryota</taxon>
        <taxon>Sar</taxon>
        <taxon>Stramenopiles</taxon>
        <taxon>Oomycota</taxon>
        <taxon>Peronosporomycetes</taxon>
        <taxon>Peronosporales</taxon>
        <taxon>Peronosporaceae</taxon>
        <taxon>Phytophthora</taxon>
    </lineage>
</organism>
<feature type="compositionally biased region" description="Basic and acidic residues" evidence="2">
    <location>
        <begin position="157"/>
        <end position="167"/>
    </location>
</feature>
<accession>A0A8J5J5P6</accession>
<proteinExistence type="predicted"/>
<dbReference type="PANTHER" id="PTHR19303:SF57">
    <property type="entry name" value="HTH CENPB-TYPE DOMAIN-CONTAINING PROTEIN"/>
    <property type="match status" value="1"/>
</dbReference>
<feature type="region of interest" description="Disordered" evidence="2">
    <location>
        <begin position="1"/>
        <end position="24"/>
    </location>
</feature>
<feature type="region of interest" description="Disordered" evidence="2">
    <location>
        <begin position="918"/>
        <end position="938"/>
    </location>
</feature>
<reference evidence="4" key="1">
    <citation type="submission" date="2021-01" db="EMBL/GenBank/DDBJ databases">
        <title>Phytophthora aleatoria, a newly-described species from Pinus radiata is distinct from Phytophthora cactorum isolates based on comparative genomics.</title>
        <authorList>
            <person name="Mcdougal R."/>
            <person name="Panda P."/>
            <person name="Williams N."/>
            <person name="Studholme D.J."/>
        </authorList>
    </citation>
    <scope>NUCLEOTIDE SEQUENCE</scope>
    <source>
        <strain evidence="4">NZFS 4037</strain>
    </source>
</reference>
<dbReference type="Pfam" id="PF03221">
    <property type="entry name" value="HTH_Tnp_Tc5"/>
    <property type="match status" value="1"/>
</dbReference>
<dbReference type="GO" id="GO:0005634">
    <property type="term" value="C:nucleus"/>
    <property type="evidence" value="ECO:0007669"/>
    <property type="project" value="TreeGrafter"/>
</dbReference>
<name>A0A8J5J5P6_9STRA</name>
<dbReference type="EMBL" id="JAENGY010000375">
    <property type="protein sequence ID" value="KAG6964546.1"/>
    <property type="molecule type" value="Genomic_DNA"/>
</dbReference>
<feature type="region of interest" description="Disordered" evidence="2">
    <location>
        <begin position="226"/>
        <end position="250"/>
    </location>
</feature>
<dbReference type="Proteomes" id="UP000709295">
    <property type="component" value="Unassembled WGS sequence"/>
</dbReference>
<dbReference type="PANTHER" id="PTHR19303">
    <property type="entry name" value="TRANSPOSON"/>
    <property type="match status" value="1"/>
</dbReference>
<dbReference type="InterPro" id="IPR006600">
    <property type="entry name" value="HTH_CenpB_DNA-bd_dom"/>
</dbReference>
<dbReference type="PROSITE" id="PS51253">
    <property type="entry name" value="HTH_CENPB"/>
    <property type="match status" value="1"/>
</dbReference>
<feature type="compositionally biased region" description="Acidic residues" evidence="2">
    <location>
        <begin position="63"/>
        <end position="100"/>
    </location>
</feature>
<dbReference type="InterPro" id="IPR050863">
    <property type="entry name" value="CenT-Element_Derived"/>
</dbReference>
<dbReference type="GO" id="GO:0003677">
    <property type="term" value="F:DNA binding"/>
    <property type="evidence" value="ECO:0007669"/>
    <property type="project" value="UniProtKB-KW"/>
</dbReference>
<keyword evidence="5" id="KW-1185">Reference proteome</keyword>